<dbReference type="OrthoDB" id="517619at2"/>
<evidence type="ECO:0000256" key="1">
    <source>
        <dbReference type="ARBA" id="ARBA00001968"/>
    </source>
</evidence>
<dbReference type="Pfam" id="PF13359">
    <property type="entry name" value="DDE_Tnp_4"/>
    <property type="match status" value="1"/>
</dbReference>
<dbReference type="Proteomes" id="UP000286075">
    <property type="component" value="Unassembled WGS sequence"/>
</dbReference>
<evidence type="ECO:0000256" key="2">
    <source>
        <dbReference type="ARBA" id="ARBA00022723"/>
    </source>
</evidence>
<evidence type="ECO:0000313" key="6">
    <source>
        <dbReference type="Proteomes" id="UP000286075"/>
    </source>
</evidence>
<reference evidence="5 6" key="1">
    <citation type="submission" date="2018-08" db="EMBL/GenBank/DDBJ databases">
        <title>A genome reference for cultivated species of the human gut microbiota.</title>
        <authorList>
            <person name="Zou Y."/>
            <person name="Xue W."/>
            <person name="Luo G."/>
        </authorList>
    </citation>
    <scope>NUCLEOTIDE SEQUENCE [LARGE SCALE GENOMIC DNA]</scope>
    <source>
        <strain evidence="5 6">OF03-9BH</strain>
    </source>
</reference>
<proteinExistence type="predicted"/>
<comment type="cofactor">
    <cofactor evidence="1">
        <name>a divalent metal cation</name>
        <dbReference type="ChEBI" id="CHEBI:60240"/>
    </cofactor>
</comment>
<accession>A0A413GYQ9</accession>
<feature type="transmembrane region" description="Helical" evidence="3">
    <location>
        <begin position="61"/>
        <end position="80"/>
    </location>
</feature>
<dbReference type="AlphaFoldDB" id="A0A413GYQ9"/>
<organism evidence="5 6">
    <name type="scientific">Bacteroides stercorirosoris</name>
    <dbReference type="NCBI Taxonomy" id="871324"/>
    <lineage>
        <taxon>Bacteria</taxon>
        <taxon>Pseudomonadati</taxon>
        <taxon>Bacteroidota</taxon>
        <taxon>Bacteroidia</taxon>
        <taxon>Bacteroidales</taxon>
        <taxon>Bacteroidaceae</taxon>
        <taxon>Bacteroides</taxon>
    </lineage>
</organism>
<evidence type="ECO:0000259" key="4">
    <source>
        <dbReference type="Pfam" id="PF13359"/>
    </source>
</evidence>
<dbReference type="InterPro" id="IPR027806">
    <property type="entry name" value="HARBI1_dom"/>
</dbReference>
<keyword evidence="3" id="KW-0472">Membrane</keyword>
<name>A0A413GYQ9_9BACE</name>
<protein>
    <recommendedName>
        <fullName evidence="4">DDE Tnp4 domain-containing protein</fullName>
    </recommendedName>
</protein>
<evidence type="ECO:0000313" key="5">
    <source>
        <dbReference type="EMBL" id="RGX76301.1"/>
    </source>
</evidence>
<keyword evidence="3" id="KW-0812">Transmembrane</keyword>
<keyword evidence="2" id="KW-0479">Metal-binding</keyword>
<feature type="domain" description="DDE Tnp4" evidence="4">
    <location>
        <begin position="32"/>
        <end position="91"/>
    </location>
</feature>
<comment type="caution">
    <text evidence="5">The sequence shown here is derived from an EMBL/GenBank/DDBJ whole genome shotgun (WGS) entry which is preliminary data.</text>
</comment>
<keyword evidence="3" id="KW-1133">Transmembrane helix</keyword>
<sequence length="112" mass="12998">MCLFKQWGLSLHRFSVRLSELSKEETVESVLLDGTEREIPRPIDSDQQKERYSGKKKRHTIKNAVVITMFCLILFVSQTICGKTHDKKMADTMYSLPVPCTLSRYRLSRICT</sequence>
<dbReference type="EMBL" id="QSCF01000047">
    <property type="protein sequence ID" value="RGX76301.1"/>
    <property type="molecule type" value="Genomic_DNA"/>
</dbReference>
<dbReference type="GO" id="GO:0046872">
    <property type="term" value="F:metal ion binding"/>
    <property type="evidence" value="ECO:0007669"/>
    <property type="project" value="UniProtKB-KW"/>
</dbReference>
<gene>
    <name evidence="5" type="ORF">DXA68_20290</name>
</gene>
<evidence type="ECO:0000256" key="3">
    <source>
        <dbReference type="SAM" id="Phobius"/>
    </source>
</evidence>